<dbReference type="EMBL" id="CP042161">
    <property type="protein sequence ID" value="QDS37691.1"/>
    <property type="molecule type" value="Genomic_DNA"/>
</dbReference>
<dbReference type="InterPro" id="IPR050768">
    <property type="entry name" value="UPF0353/GerABKA_families"/>
</dbReference>
<feature type="transmembrane region" description="Helical" evidence="3">
    <location>
        <begin position="348"/>
        <end position="366"/>
    </location>
</feature>
<feature type="transmembrane region" description="Helical" evidence="3">
    <location>
        <begin position="400"/>
        <end position="419"/>
    </location>
</feature>
<evidence type="ECO:0000256" key="1">
    <source>
        <dbReference type="ARBA" id="ARBA00005278"/>
    </source>
</evidence>
<evidence type="ECO:0000313" key="4">
    <source>
        <dbReference type="EMBL" id="QDS37691.1"/>
    </source>
</evidence>
<feature type="transmembrane region" description="Helical" evidence="3">
    <location>
        <begin position="431"/>
        <end position="456"/>
    </location>
</feature>
<dbReference type="PANTHER" id="PTHR22550">
    <property type="entry name" value="SPORE GERMINATION PROTEIN"/>
    <property type="match status" value="1"/>
</dbReference>
<name>A0A517IFL0_BREBE</name>
<dbReference type="Proteomes" id="UP000317713">
    <property type="component" value="Chromosome"/>
</dbReference>
<feature type="transmembrane region" description="Helical" evidence="3">
    <location>
        <begin position="267"/>
        <end position="288"/>
    </location>
</feature>
<evidence type="ECO:0000256" key="2">
    <source>
        <dbReference type="ARBA" id="ARBA00023136"/>
    </source>
</evidence>
<keyword evidence="2 3" id="KW-0472">Membrane</keyword>
<dbReference type="RefSeq" id="WP_144619198.1">
    <property type="nucleotide sequence ID" value="NZ_CP042161.1"/>
</dbReference>
<feature type="transmembrane region" description="Helical" evidence="3">
    <location>
        <begin position="373"/>
        <end position="394"/>
    </location>
</feature>
<comment type="similarity">
    <text evidence="1">Belongs to the GerABKA family.</text>
</comment>
<evidence type="ECO:0000313" key="5">
    <source>
        <dbReference type="Proteomes" id="UP000317713"/>
    </source>
</evidence>
<dbReference type="PIRSF" id="PIRSF005690">
    <property type="entry name" value="GerBA"/>
    <property type="match status" value="1"/>
</dbReference>
<dbReference type="AlphaFoldDB" id="A0A517IFL0"/>
<sequence length="508" mass="57453">MRRVRGNDVFVPNEHPPSIPNDLPLTEQYFRQLFASCADVIIDSVRFPSAEDQQNSSDVTIIYSEGLCDIKQINQYVVPKLSHMYQTTSPLSASGLEQYSELFLKVILDDRNPDLIVKKVFGGELLLFFPSFNKLYWMELSNPPQRTPEEPTTEVSVKGPRDGFTEEPHISIGLIRKRLKTNRLAVEEYRLGEETQTRVNLLFLKNKINPETLDEIRTKLEQLQVTAIISNTQLEDMLTGARIPLFPLFEYTGRPDFAVNALLHGKFLIFVEGSPIATIAPVTLTFLFNTPEDIYSYFWYSAFTRLMRLFGFLVALFLPGFWIALITYHQDQLPYTLVATLVLSRQGVPIPVPLEAIVMLLLFELFREAGIRLPMAFGQTLSVVGGLIIGQAAISAGLTAPGILVIVAMSVLSTFSLVNQDLVGTVSLLRLIILVISGMAGLFGFFISVGMIVLYLTNLRSFGVYYLEPLSPPIFQDLWKVIFRIPWGKWYKVPHMLQKNRSSEENQQ</sequence>
<organism evidence="4 5">
    <name type="scientific">Brevibacillus brevis</name>
    <name type="common">Bacillus brevis</name>
    <dbReference type="NCBI Taxonomy" id="1393"/>
    <lineage>
        <taxon>Bacteria</taxon>
        <taxon>Bacillati</taxon>
        <taxon>Bacillota</taxon>
        <taxon>Bacilli</taxon>
        <taxon>Bacillales</taxon>
        <taxon>Paenibacillaceae</taxon>
        <taxon>Brevibacillus</taxon>
    </lineage>
</organism>
<reference evidence="4 5" key="1">
    <citation type="submission" date="2019-07" db="EMBL/GenBank/DDBJ databases">
        <title>Characterization of Brevibacillus brevis HK544, as a potential biocontrol agent.</title>
        <authorList>
            <person name="Kim H."/>
        </authorList>
    </citation>
    <scope>NUCLEOTIDE SEQUENCE [LARGE SCALE GENOMIC DNA]</scope>
    <source>
        <strain evidence="4 5">HK544</strain>
    </source>
</reference>
<gene>
    <name evidence="4" type="ORF">FPS98_29000</name>
</gene>
<keyword evidence="3" id="KW-1133">Transmembrane helix</keyword>
<dbReference type="PANTHER" id="PTHR22550:SF5">
    <property type="entry name" value="LEUCINE ZIPPER PROTEIN 4"/>
    <property type="match status" value="1"/>
</dbReference>
<evidence type="ECO:0000256" key="3">
    <source>
        <dbReference type="SAM" id="Phobius"/>
    </source>
</evidence>
<dbReference type="GO" id="GO:0016020">
    <property type="term" value="C:membrane"/>
    <property type="evidence" value="ECO:0007669"/>
    <property type="project" value="InterPro"/>
</dbReference>
<dbReference type="GO" id="GO:0009847">
    <property type="term" value="P:spore germination"/>
    <property type="evidence" value="ECO:0007669"/>
    <property type="project" value="InterPro"/>
</dbReference>
<protein>
    <submittedName>
        <fullName evidence="4">Spore germination protein</fullName>
    </submittedName>
</protein>
<dbReference type="Pfam" id="PF03323">
    <property type="entry name" value="GerA"/>
    <property type="match status" value="1"/>
</dbReference>
<keyword evidence="3" id="KW-0812">Transmembrane</keyword>
<proteinExistence type="inferred from homology"/>
<dbReference type="InterPro" id="IPR004995">
    <property type="entry name" value="Spore_Ger"/>
</dbReference>
<accession>A0A517IFL0</accession>
<feature type="transmembrane region" description="Helical" evidence="3">
    <location>
        <begin position="309"/>
        <end position="328"/>
    </location>
</feature>